<dbReference type="Proteomes" id="UP000054018">
    <property type="component" value="Unassembled WGS sequence"/>
</dbReference>
<keyword evidence="3" id="KW-1185">Reference proteome</keyword>
<evidence type="ECO:0000313" key="2">
    <source>
        <dbReference type="EMBL" id="KIK23522.1"/>
    </source>
</evidence>
<feature type="region of interest" description="Disordered" evidence="1">
    <location>
        <begin position="109"/>
        <end position="139"/>
    </location>
</feature>
<dbReference type="FunFam" id="3.40.50.1000:FF:000162">
    <property type="entry name" value="HAD-like protein"/>
    <property type="match status" value="1"/>
</dbReference>
<dbReference type="EMBL" id="KN833725">
    <property type="protein sequence ID" value="KIK23522.1"/>
    <property type="molecule type" value="Genomic_DNA"/>
</dbReference>
<dbReference type="InterPro" id="IPR051806">
    <property type="entry name" value="HAD-like_SPP"/>
</dbReference>
<dbReference type="AlphaFoldDB" id="A0A0C9ZMF5"/>
<organism evidence="2 3">
    <name type="scientific">Pisolithus microcarpus 441</name>
    <dbReference type="NCBI Taxonomy" id="765257"/>
    <lineage>
        <taxon>Eukaryota</taxon>
        <taxon>Fungi</taxon>
        <taxon>Dikarya</taxon>
        <taxon>Basidiomycota</taxon>
        <taxon>Agaricomycotina</taxon>
        <taxon>Agaricomycetes</taxon>
        <taxon>Agaricomycetidae</taxon>
        <taxon>Boletales</taxon>
        <taxon>Sclerodermatineae</taxon>
        <taxon>Pisolithaceae</taxon>
        <taxon>Pisolithus</taxon>
    </lineage>
</organism>
<sequence>MQSPSVHAFYADAVLFDMDGTLTDSIAAVEAAWGKVATDLGLDPAYVIAATHGKRAIDNLSHFRPEIKPHEMDDEVRKFEESILFFADAYNLHGNGCRTGLCHSESGVGLPTPLESGENTPDLSMTPDGSLPSSRSSSFAAISSRRPSFATRLTSRLTMSTLPEVSIHDSPILEEEGILSFETAHSHAPTTNLKAKSDEVRQHQLEAWQIEAAGVDRSVRILPGVKRLMGSIPEGKYAVATSGAKTYAYGCMTRVGITPPKVTITADDKRLKAGKPAPDPFLLAARELGFSASKCVVFEDSPSGIRAGLASGATVIAVCTSHERSKIEGIGAHYVVENMESVECGVSEDGRLKFEIRL</sequence>
<evidence type="ECO:0008006" key="4">
    <source>
        <dbReference type="Google" id="ProtNLM"/>
    </source>
</evidence>
<dbReference type="Gene3D" id="3.40.50.1000">
    <property type="entry name" value="HAD superfamily/HAD-like"/>
    <property type="match status" value="1"/>
</dbReference>
<dbReference type="InterPro" id="IPR036412">
    <property type="entry name" value="HAD-like_sf"/>
</dbReference>
<gene>
    <name evidence="2" type="ORF">PISMIDRAFT_679251</name>
</gene>
<dbReference type="InterPro" id="IPR023214">
    <property type="entry name" value="HAD_sf"/>
</dbReference>
<proteinExistence type="predicted"/>
<dbReference type="Pfam" id="PF00702">
    <property type="entry name" value="Hydrolase"/>
    <property type="match status" value="1"/>
</dbReference>
<dbReference type="SFLD" id="SFLDG01129">
    <property type="entry name" value="C1.5:_HAD__Beta-PGM__Phosphata"/>
    <property type="match status" value="1"/>
</dbReference>
<evidence type="ECO:0000313" key="3">
    <source>
        <dbReference type="Proteomes" id="UP000054018"/>
    </source>
</evidence>
<dbReference type="GO" id="GO:0050308">
    <property type="term" value="F:sugar-phosphatase activity"/>
    <property type="evidence" value="ECO:0007669"/>
    <property type="project" value="TreeGrafter"/>
</dbReference>
<protein>
    <recommendedName>
        <fullName evidence="4">HAD-like protein</fullName>
    </recommendedName>
</protein>
<dbReference type="InterPro" id="IPR023198">
    <property type="entry name" value="PGP-like_dom2"/>
</dbReference>
<dbReference type="SFLD" id="SFLDS00003">
    <property type="entry name" value="Haloacid_Dehalogenase"/>
    <property type="match status" value="1"/>
</dbReference>
<dbReference type="FunFam" id="3.40.50.1000:FF:000145">
    <property type="entry name" value="HAD family hydrolase"/>
    <property type="match status" value="1"/>
</dbReference>
<dbReference type="HOGENOM" id="CLU_045011_10_0_1"/>
<feature type="compositionally biased region" description="Low complexity" evidence="1">
    <location>
        <begin position="130"/>
        <end position="139"/>
    </location>
</feature>
<dbReference type="SUPFAM" id="SSF56784">
    <property type="entry name" value="HAD-like"/>
    <property type="match status" value="2"/>
</dbReference>
<dbReference type="OrthoDB" id="40579at2759"/>
<reference evidence="2 3" key="1">
    <citation type="submission" date="2014-04" db="EMBL/GenBank/DDBJ databases">
        <authorList>
            <consortium name="DOE Joint Genome Institute"/>
            <person name="Kuo A."/>
            <person name="Kohler A."/>
            <person name="Costa M.D."/>
            <person name="Nagy L.G."/>
            <person name="Floudas D."/>
            <person name="Copeland A."/>
            <person name="Barry K.W."/>
            <person name="Cichocki N."/>
            <person name="Veneault-Fourrey C."/>
            <person name="LaButti K."/>
            <person name="Lindquist E.A."/>
            <person name="Lipzen A."/>
            <person name="Lundell T."/>
            <person name="Morin E."/>
            <person name="Murat C."/>
            <person name="Sun H."/>
            <person name="Tunlid A."/>
            <person name="Henrissat B."/>
            <person name="Grigoriev I.V."/>
            <person name="Hibbett D.S."/>
            <person name="Martin F."/>
            <person name="Nordberg H.P."/>
            <person name="Cantor M.N."/>
            <person name="Hua S.X."/>
        </authorList>
    </citation>
    <scope>NUCLEOTIDE SEQUENCE [LARGE SCALE GENOMIC DNA]</scope>
    <source>
        <strain evidence="2 3">441</strain>
    </source>
</reference>
<dbReference type="STRING" id="765257.A0A0C9ZMF5"/>
<evidence type="ECO:0000256" key="1">
    <source>
        <dbReference type="SAM" id="MobiDB-lite"/>
    </source>
</evidence>
<reference evidence="3" key="2">
    <citation type="submission" date="2015-01" db="EMBL/GenBank/DDBJ databases">
        <title>Evolutionary Origins and Diversification of the Mycorrhizal Mutualists.</title>
        <authorList>
            <consortium name="DOE Joint Genome Institute"/>
            <consortium name="Mycorrhizal Genomics Consortium"/>
            <person name="Kohler A."/>
            <person name="Kuo A."/>
            <person name="Nagy L.G."/>
            <person name="Floudas D."/>
            <person name="Copeland A."/>
            <person name="Barry K.W."/>
            <person name="Cichocki N."/>
            <person name="Veneault-Fourrey C."/>
            <person name="LaButti K."/>
            <person name="Lindquist E.A."/>
            <person name="Lipzen A."/>
            <person name="Lundell T."/>
            <person name="Morin E."/>
            <person name="Murat C."/>
            <person name="Riley R."/>
            <person name="Ohm R."/>
            <person name="Sun H."/>
            <person name="Tunlid A."/>
            <person name="Henrissat B."/>
            <person name="Grigoriev I.V."/>
            <person name="Hibbett D.S."/>
            <person name="Martin F."/>
        </authorList>
    </citation>
    <scope>NUCLEOTIDE SEQUENCE [LARGE SCALE GENOMIC DNA]</scope>
    <source>
        <strain evidence="3">441</strain>
    </source>
</reference>
<name>A0A0C9ZMF5_9AGAM</name>
<dbReference type="Gene3D" id="1.10.150.240">
    <property type="entry name" value="Putative phosphatase, domain 2"/>
    <property type="match status" value="1"/>
</dbReference>
<dbReference type="PANTHER" id="PTHR43481">
    <property type="entry name" value="FRUCTOSE-1-PHOSPHATE PHOSPHATASE"/>
    <property type="match status" value="1"/>
</dbReference>
<accession>A0A0C9ZMF5</accession>
<dbReference type="InterPro" id="IPR006439">
    <property type="entry name" value="HAD-SF_hydro_IA"/>
</dbReference>
<dbReference type="PANTHER" id="PTHR43481:SF2">
    <property type="entry name" value="PHOSPHATASE"/>
    <property type="match status" value="1"/>
</dbReference>
<dbReference type="NCBIfam" id="TIGR01509">
    <property type="entry name" value="HAD-SF-IA-v3"/>
    <property type="match status" value="1"/>
</dbReference>